<keyword evidence="2" id="KW-1185">Reference proteome</keyword>
<accession>A0A482VG29</accession>
<dbReference type="Proteomes" id="UP000292052">
    <property type="component" value="Unassembled WGS sequence"/>
</dbReference>
<gene>
    <name evidence="1" type="ORF">BDFB_007799</name>
</gene>
<dbReference type="AlphaFoldDB" id="A0A482VG29"/>
<organism evidence="1 2">
    <name type="scientific">Asbolus verrucosus</name>
    <name type="common">Desert ironclad beetle</name>
    <dbReference type="NCBI Taxonomy" id="1661398"/>
    <lineage>
        <taxon>Eukaryota</taxon>
        <taxon>Metazoa</taxon>
        <taxon>Ecdysozoa</taxon>
        <taxon>Arthropoda</taxon>
        <taxon>Hexapoda</taxon>
        <taxon>Insecta</taxon>
        <taxon>Pterygota</taxon>
        <taxon>Neoptera</taxon>
        <taxon>Endopterygota</taxon>
        <taxon>Coleoptera</taxon>
        <taxon>Polyphaga</taxon>
        <taxon>Cucujiformia</taxon>
        <taxon>Tenebrionidae</taxon>
        <taxon>Pimeliinae</taxon>
        <taxon>Asbolus</taxon>
    </lineage>
</organism>
<name>A0A482VG29_ASBVE</name>
<evidence type="ECO:0000313" key="2">
    <source>
        <dbReference type="Proteomes" id="UP000292052"/>
    </source>
</evidence>
<protein>
    <submittedName>
        <fullName evidence="1">Uncharacterized protein</fullName>
    </submittedName>
</protein>
<reference evidence="1 2" key="1">
    <citation type="submission" date="2017-03" db="EMBL/GenBank/DDBJ databases">
        <title>Genome of the blue death feigning beetle - Asbolus verrucosus.</title>
        <authorList>
            <person name="Rider S.D."/>
        </authorList>
    </citation>
    <scope>NUCLEOTIDE SEQUENCE [LARGE SCALE GENOMIC DNA]</scope>
    <source>
        <strain evidence="1">Butters</strain>
        <tissue evidence="1">Head and leg muscle</tissue>
    </source>
</reference>
<comment type="caution">
    <text evidence="1">The sequence shown here is derived from an EMBL/GenBank/DDBJ whole genome shotgun (WGS) entry which is preliminary data.</text>
</comment>
<dbReference type="EMBL" id="QDEB01104687">
    <property type="protein sequence ID" value="RZC14228.1"/>
    <property type="molecule type" value="Genomic_DNA"/>
</dbReference>
<proteinExistence type="predicted"/>
<sequence>MIFSVRTALFQEIPFLETTLGHGAPVQLFKDKIQDRRFNTTKTNSKLY</sequence>
<evidence type="ECO:0000313" key="1">
    <source>
        <dbReference type="EMBL" id="RZC14228.1"/>
    </source>
</evidence>